<dbReference type="GO" id="GO:0009279">
    <property type="term" value="C:cell outer membrane"/>
    <property type="evidence" value="ECO:0007669"/>
    <property type="project" value="UniProtKB-SubCell"/>
</dbReference>
<comment type="similarity">
    <text evidence="2">Belongs to the bacteroidetes fimbrillin superfamily. FimB/Mfa2 family.</text>
</comment>
<evidence type="ECO:0000256" key="6">
    <source>
        <dbReference type="ARBA" id="ARBA00023237"/>
    </source>
</evidence>
<comment type="subcellular location">
    <subcellularLocation>
        <location evidence="1">Cell outer membrane</location>
    </subcellularLocation>
</comment>
<feature type="region of interest" description="Disordered" evidence="8">
    <location>
        <begin position="295"/>
        <end position="325"/>
    </location>
</feature>
<keyword evidence="7" id="KW-0449">Lipoprotein</keyword>
<accession>A0A938WMB1</accession>
<dbReference type="InterPro" id="IPR014941">
    <property type="entry name" value="FimB/Mfa2/Mfa3"/>
</dbReference>
<evidence type="ECO:0000256" key="1">
    <source>
        <dbReference type="ARBA" id="ARBA00004442"/>
    </source>
</evidence>
<evidence type="ECO:0000256" key="2">
    <source>
        <dbReference type="ARBA" id="ARBA00007248"/>
    </source>
</evidence>
<gene>
    <name evidence="10" type="ORF">H6B30_09000</name>
</gene>
<sequence length="465" mass="49575">MRKLLLKSLLTATILATMGTSCTEDVSFEGGLQPEPNSTLTIRTRVDDGIKGADGEASKVSYPVYVYVFDSSGKCSKRVQVAEEAASLSIDLIEGKYSVFAIAGADAGNYSLPSEAEARPESVVSLTGETHGDLMSASSTVSLVEGGENTLTLTMQRKVMKIEGIVINNVPSTATSVSVTIAPLYSSLCINGTYSDNGASEVLPLAKDGSTKTWKTSAGRYVLPPSTENATISVNITGKDGKVKSYSYTSSQELVANYKINIVGTYTERLGVSLAGTIVGATWSGEREIKFDFDERGSTGTVVPEDSVDDSDEKEPDVPIVPTGTPEKGTIYKDKYYVLDSKTSGGTTTVTLVSTDEVDGLNVKQIAQEAAEELVNAAIAKMTEGYDISGWRIPTKDEMDVIFAEFGTINKVLLKGKFELFGTGENYFVKDNGKLVCYVFSSSGYTSPTIDGSTLLRAVTTVTFK</sequence>
<keyword evidence="4" id="KW-0472">Membrane</keyword>
<reference evidence="10 11" key="1">
    <citation type="journal article" date="2021" name="Sci. Rep.">
        <title>The distribution of antibiotic resistance genes in chicken gut microbiota commensals.</title>
        <authorList>
            <person name="Juricova H."/>
            <person name="Matiasovicova J."/>
            <person name="Kubasova T."/>
            <person name="Cejkova D."/>
            <person name="Rychlik I."/>
        </authorList>
    </citation>
    <scope>NUCLEOTIDE SEQUENCE [LARGE SCALE GENOMIC DNA]</scope>
    <source>
        <strain evidence="10 11">An819</strain>
    </source>
</reference>
<dbReference type="Gene3D" id="2.60.40.2100">
    <property type="match status" value="1"/>
</dbReference>
<keyword evidence="3 9" id="KW-0732">Signal</keyword>
<dbReference type="AlphaFoldDB" id="A0A938WMB1"/>
<proteinExistence type="inferred from homology"/>
<keyword evidence="11" id="KW-1185">Reference proteome</keyword>
<evidence type="ECO:0000313" key="10">
    <source>
        <dbReference type="EMBL" id="MBM6661879.1"/>
    </source>
</evidence>
<dbReference type="EMBL" id="JACJJL010000013">
    <property type="protein sequence ID" value="MBM6661879.1"/>
    <property type="molecule type" value="Genomic_DNA"/>
</dbReference>
<name>A0A938WMB1_9BACT</name>
<dbReference type="Pfam" id="PF08842">
    <property type="entry name" value="Mfa2"/>
    <property type="match status" value="1"/>
</dbReference>
<dbReference type="PROSITE" id="PS51257">
    <property type="entry name" value="PROKAR_LIPOPROTEIN"/>
    <property type="match status" value="1"/>
</dbReference>
<keyword evidence="5" id="KW-0564">Palmitate</keyword>
<dbReference type="RefSeq" id="WP_205109730.1">
    <property type="nucleotide sequence ID" value="NZ_JACJJL010000013.1"/>
</dbReference>
<evidence type="ECO:0000256" key="7">
    <source>
        <dbReference type="ARBA" id="ARBA00023288"/>
    </source>
</evidence>
<feature type="chain" id="PRO_5037358782" evidence="9">
    <location>
        <begin position="24"/>
        <end position="465"/>
    </location>
</feature>
<keyword evidence="6" id="KW-0998">Cell outer membrane</keyword>
<evidence type="ECO:0000256" key="8">
    <source>
        <dbReference type="SAM" id="MobiDB-lite"/>
    </source>
</evidence>
<comment type="caution">
    <text evidence="10">The sequence shown here is derived from an EMBL/GenBank/DDBJ whole genome shotgun (WGS) entry which is preliminary data.</text>
</comment>
<dbReference type="Proteomes" id="UP000764045">
    <property type="component" value="Unassembled WGS sequence"/>
</dbReference>
<evidence type="ECO:0000313" key="11">
    <source>
        <dbReference type="Proteomes" id="UP000764045"/>
    </source>
</evidence>
<feature type="signal peptide" evidence="9">
    <location>
        <begin position="1"/>
        <end position="23"/>
    </location>
</feature>
<evidence type="ECO:0000256" key="5">
    <source>
        <dbReference type="ARBA" id="ARBA00023139"/>
    </source>
</evidence>
<protein>
    <submittedName>
        <fullName evidence="10">FimB/Mfa2 family fimbrial subunit</fullName>
    </submittedName>
</protein>
<organism evidence="10 11">
    <name type="scientific">Marseilla massiliensis</name>
    <dbReference type="NCBI Taxonomy" id="1841864"/>
    <lineage>
        <taxon>Bacteria</taxon>
        <taxon>Pseudomonadati</taxon>
        <taxon>Bacteroidota</taxon>
        <taxon>Bacteroidia</taxon>
        <taxon>Bacteroidales</taxon>
        <taxon>Prevotellaceae</taxon>
        <taxon>Marseilla</taxon>
    </lineage>
</organism>
<evidence type="ECO:0000256" key="3">
    <source>
        <dbReference type="ARBA" id="ARBA00022729"/>
    </source>
</evidence>
<feature type="compositionally biased region" description="Acidic residues" evidence="8">
    <location>
        <begin position="306"/>
        <end position="315"/>
    </location>
</feature>
<evidence type="ECO:0000256" key="4">
    <source>
        <dbReference type="ARBA" id="ARBA00023136"/>
    </source>
</evidence>
<evidence type="ECO:0000256" key="9">
    <source>
        <dbReference type="SAM" id="SignalP"/>
    </source>
</evidence>